<keyword evidence="1" id="KW-0808">Transferase</keyword>
<dbReference type="RefSeq" id="WP_207209782.1">
    <property type="nucleotide sequence ID" value="NZ_JUIW01000011.1"/>
</dbReference>
<reference evidence="1 2" key="1">
    <citation type="submission" date="2014-12" db="EMBL/GenBank/DDBJ databases">
        <title>Genome sequence of Flavobacterium beibuense RSKm HC5.</title>
        <authorList>
            <person name="Kim J.F."/>
            <person name="Song J.Y."/>
            <person name="Kwak M.-J."/>
            <person name="Lee S.-W."/>
        </authorList>
    </citation>
    <scope>NUCLEOTIDE SEQUENCE [LARGE SCALE GENOMIC DNA]</scope>
    <source>
        <strain evidence="1 2">RSKm HC5</strain>
    </source>
</reference>
<evidence type="ECO:0000313" key="1">
    <source>
        <dbReference type="EMBL" id="RYJ41318.1"/>
    </source>
</evidence>
<dbReference type="GO" id="GO:0016779">
    <property type="term" value="F:nucleotidyltransferase activity"/>
    <property type="evidence" value="ECO:0007669"/>
    <property type="project" value="UniProtKB-KW"/>
</dbReference>
<dbReference type="AlphaFoldDB" id="A0A444W6L3"/>
<keyword evidence="2" id="KW-1185">Reference proteome</keyword>
<name>A0A444W6L3_9FLAO</name>
<comment type="caution">
    <text evidence="1">The sequence shown here is derived from an EMBL/GenBank/DDBJ whole genome shotgun (WGS) entry which is preliminary data.</text>
</comment>
<accession>A0A444W6L3</accession>
<protein>
    <submittedName>
        <fullName evidence="1">Mannose-1-phosphate guanylyltransferase</fullName>
    </submittedName>
</protein>
<dbReference type="Proteomes" id="UP000289775">
    <property type="component" value="Unassembled WGS sequence"/>
</dbReference>
<keyword evidence="1" id="KW-0548">Nucleotidyltransferase</keyword>
<organism evidence="1 2">
    <name type="scientific">Flavobacterium beibuense</name>
    <dbReference type="NCBI Taxonomy" id="657326"/>
    <lineage>
        <taxon>Bacteria</taxon>
        <taxon>Pseudomonadati</taxon>
        <taxon>Bacteroidota</taxon>
        <taxon>Flavobacteriia</taxon>
        <taxon>Flavobacteriales</taxon>
        <taxon>Flavobacteriaceae</taxon>
        <taxon>Flavobacterium</taxon>
    </lineage>
</organism>
<sequence>MKPQIKYIELKSGYSDNGPAWIGLVTFSKTGRTIYFNGKALKNLKAQGISGNYYDMETGDEYWISGVKKNGFDRHTFGSGKIAVDSRIVNEYLTIINRSELDSSKYTITDVITNDVKKQTYLIENELEEEEIFKNEILLKNPIELSNSELEAGINHLIESEVNARYNKGRRSYKEIRILFEKELTKRAEE</sequence>
<gene>
    <name evidence="1" type="ORF">NU09_3061</name>
</gene>
<evidence type="ECO:0000313" key="2">
    <source>
        <dbReference type="Proteomes" id="UP000289775"/>
    </source>
</evidence>
<proteinExistence type="predicted"/>
<dbReference type="EMBL" id="JUIW01000011">
    <property type="protein sequence ID" value="RYJ41318.1"/>
    <property type="molecule type" value="Genomic_DNA"/>
</dbReference>